<organism evidence="7 8">
    <name type="scientific">Chryseobacterium defluvii</name>
    <dbReference type="NCBI Taxonomy" id="160396"/>
    <lineage>
        <taxon>Bacteria</taxon>
        <taxon>Pseudomonadati</taxon>
        <taxon>Bacteroidota</taxon>
        <taxon>Flavobacteriia</taxon>
        <taxon>Flavobacteriales</taxon>
        <taxon>Weeksellaceae</taxon>
        <taxon>Chryseobacterium group</taxon>
        <taxon>Chryseobacterium</taxon>
    </lineage>
</organism>
<dbReference type="PANTHER" id="PTHR43280">
    <property type="entry name" value="ARAC-FAMILY TRANSCRIPTIONAL REGULATOR"/>
    <property type="match status" value="1"/>
</dbReference>
<reference evidence="7 8" key="1">
    <citation type="submission" date="2020-08" db="EMBL/GenBank/DDBJ databases">
        <title>Functional genomics of gut bacteria from endangered species of beetles.</title>
        <authorList>
            <person name="Carlos-Shanley C."/>
        </authorList>
    </citation>
    <scope>NUCLEOTIDE SEQUENCE [LARGE SCALE GENOMIC DNA]</scope>
    <source>
        <strain evidence="7 8">S00151</strain>
    </source>
</reference>
<sequence length="527" mass="61031">MNRIFYCFLLFILQLFPGQSSNSTEQEIKKQYDQLIGQGFNDQNFELIKKLTKASEKSGYKEGILRGKRILSGYHTDRGELQEALDVSIEAETIAKTLNKPRDLSMIYTSRGIVYKKLGFTKEAKNTTLKSLEYANKIENKDFMHVQRATVYQNLSSYFEKPLQQDSVIYYMKKSLSEAEMISNMEDKKIDMMIFGNMNIGNFYTGIHQPQRLDLAEPYYLKALTYRKSHPDIFSLSDLSVLGSVGRFYLEKGDYKQAIQFATETLEIEKSKKSLMARLTAYMVLANSYEELNDQALTVRYTKLYSGLSDTINAESEKTVEKRFQNVISTAKKENKKQKAGIITLALAALSVSGIIIWLYWLKKNRLLKKKYEAQIKKLEKESTDDGKINSQSVDKSLVSKTVNISEETITSLLSKLEKFEKSNKFIRQEVNFAYLANHLNTNSKYLSEILKQYRGKTFSQYINDLRINYILQLLYKEPKYLEYKISYLAEECGFSSRVAFTLEFKKVTGLNPSYFIENLKKDRHLS</sequence>
<dbReference type="Pfam" id="PF12833">
    <property type="entry name" value="HTH_18"/>
    <property type="match status" value="1"/>
</dbReference>
<evidence type="ECO:0000313" key="7">
    <source>
        <dbReference type="EMBL" id="MBB4807700.1"/>
    </source>
</evidence>
<dbReference type="SMART" id="SM00342">
    <property type="entry name" value="HTH_ARAC"/>
    <property type="match status" value="1"/>
</dbReference>
<protein>
    <submittedName>
        <fullName evidence="7">AraC-like DNA-binding protein</fullName>
    </submittedName>
</protein>
<keyword evidence="4" id="KW-0802">TPR repeat</keyword>
<dbReference type="PANTHER" id="PTHR43280:SF34">
    <property type="entry name" value="ARAC-FAMILY TRANSCRIPTIONAL REGULATOR"/>
    <property type="match status" value="1"/>
</dbReference>
<evidence type="ECO:0000256" key="2">
    <source>
        <dbReference type="ARBA" id="ARBA00023125"/>
    </source>
</evidence>
<evidence type="ECO:0000313" key="8">
    <source>
        <dbReference type="Proteomes" id="UP000592180"/>
    </source>
</evidence>
<name>A0A840KJL4_9FLAO</name>
<dbReference type="InterPro" id="IPR018060">
    <property type="entry name" value="HTH_AraC"/>
</dbReference>
<dbReference type="AlphaFoldDB" id="A0A840KJL4"/>
<keyword evidence="3" id="KW-0804">Transcription</keyword>
<dbReference type="InterPro" id="IPR019734">
    <property type="entry name" value="TPR_rpt"/>
</dbReference>
<keyword evidence="1" id="KW-0805">Transcription regulation</keyword>
<feature type="transmembrane region" description="Helical" evidence="5">
    <location>
        <begin position="340"/>
        <end position="362"/>
    </location>
</feature>
<dbReference type="GO" id="GO:0003700">
    <property type="term" value="F:DNA-binding transcription factor activity"/>
    <property type="evidence" value="ECO:0007669"/>
    <property type="project" value="InterPro"/>
</dbReference>
<dbReference type="SUPFAM" id="SSF48452">
    <property type="entry name" value="TPR-like"/>
    <property type="match status" value="1"/>
</dbReference>
<evidence type="ECO:0000256" key="4">
    <source>
        <dbReference type="PROSITE-ProRule" id="PRU00339"/>
    </source>
</evidence>
<evidence type="ECO:0000259" key="6">
    <source>
        <dbReference type="PROSITE" id="PS01124"/>
    </source>
</evidence>
<proteinExistence type="predicted"/>
<dbReference type="EMBL" id="JACHLE010000005">
    <property type="protein sequence ID" value="MBB4807700.1"/>
    <property type="molecule type" value="Genomic_DNA"/>
</dbReference>
<evidence type="ECO:0000256" key="1">
    <source>
        <dbReference type="ARBA" id="ARBA00023015"/>
    </source>
</evidence>
<dbReference type="Proteomes" id="UP000592180">
    <property type="component" value="Unassembled WGS sequence"/>
</dbReference>
<dbReference type="PROSITE" id="PS50005">
    <property type="entry name" value="TPR"/>
    <property type="match status" value="1"/>
</dbReference>
<keyword evidence="2 7" id="KW-0238">DNA-binding</keyword>
<dbReference type="Gene3D" id="1.25.40.10">
    <property type="entry name" value="Tetratricopeptide repeat domain"/>
    <property type="match status" value="2"/>
</dbReference>
<dbReference type="PROSITE" id="PS01124">
    <property type="entry name" value="HTH_ARAC_FAMILY_2"/>
    <property type="match status" value="1"/>
</dbReference>
<accession>A0A840KJL4</accession>
<keyword evidence="5" id="KW-0472">Membrane</keyword>
<dbReference type="Gene3D" id="1.10.10.60">
    <property type="entry name" value="Homeodomain-like"/>
    <property type="match status" value="2"/>
</dbReference>
<feature type="repeat" description="TPR" evidence="4">
    <location>
        <begin position="239"/>
        <end position="272"/>
    </location>
</feature>
<comment type="caution">
    <text evidence="7">The sequence shown here is derived from an EMBL/GenBank/DDBJ whole genome shotgun (WGS) entry which is preliminary data.</text>
</comment>
<evidence type="ECO:0000256" key="5">
    <source>
        <dbReference type="SAM" id="Phobius"/>
    </source>
</evidence>
<dbReference type="GO" id="GO:0043565">
    <property type="term" value="F:sequence-specific DNA binding"/>
    <property type="evidence" value="ECO:0007669"/>
    <property type="project" value="InterPro"/>
</dbReference>
<feature type="domain" description="HTH araC/xylS-type" evidence="6">
    <location>
        <begin position="411"/>
        <end position="519"/>
    </location>
</feature>
<gene>
    <name evidence="7" type="ORF">HNP38_003016</name>
</gene>
<dbReference type="InterPro" id="IPR011990">
    <property type="entry name" value="TPR-like_helical_dom_sf"/>
</dbReference>
<keyword evidence="5" id="KW-0812">Transmembrane</keyword>
<keyword evidence="5" id="KW-1133">Transmembrane helix</keyword>
<dbReference type="InterPro" id="IPR009057">
    <property type="entry name" value="Homeodomain-like_sf"/>
</dbReference>
<dbReference type="SUPFAM" id="SSF46689">
    <property type="entry name" value="Homeodomain-like"/>
    <property type="match status" value="1"/>
</dbReference>
<evidence type="ECO:0000256" key="3">
    <source>
        <dbReference type="ARBA" id="ARBA00023163"/>
    </source>
</evidence>
<keyword evidence="8" id="KW-1185">Reference proteome</keyword>
<dbReference type="RefSeq" id="WP_184190860.1">
    <property type="nucleotide sequence ID" value="NZ_JACHLE010000005.1"/>
</dbReference>